<dbReference type="AlphaFoldDB" id="A0AAE0ITJ0"/>
<comment type="caution">
    <text evidence="1">The sequence shown here is derived from an EMBL/GenBank/DDBJ whole genome shotgun (WGS) entry which is preliminary data.</text>
</comment>
<reference evidence="1" key="2">
    <citation type="submission" date="2023-06" db="EMBL/GenBank/DDBJ databases">
        <authorList>
            <consortium name="Lawrence Berkeley National Laboratory"/>
            <person name="Haridas S."/>
            <person name="Hensen N."/>
            <person name="Bonometti L."/>
            <person name="Westerberg I."/>
            <person name="Brannstrom I.O."/>
            <person name="Guillou S."/>
            <person name="Cros-Aarteil S."/>
            <person name="Calhoun S."/>
            <person name="Kuo A."/>
            <person name="Mondo S."/>
            <person name="Pangilinan J."/>
            <person name="Riley R."/>
            <person name="Labutti K."/>
            <person name="Andreopoulos B."/>
            <person name="Lipzen A."/>
            <person name="Chen C."/>
            <person name="Yanf M."/>
            <person name="Daum C."/>
            <person name="Ng V."/>
            <person name="Clum A."/>
            <person name="Steindorff A."/>
            <person name="Ohm R."/>
            <person name="Martin F."/>
            <person name="Silar P."/>
            <person name="Natvig D."/>
            <person name="Lalanne C."/>
            <person name="Gautier V."/>
            <person name="Ament-Velasquez S.L."/>
            <person name="Kruys A."/>
            <person name="Hutchinson M.I."/>
            <person name="Powell A.J."/>
            <person name="Barry K."/>
            <person name="Miller A.N."/>
            <person name="Grigoriev I.V."/>
            <person name="Debuchy R."/>
            <person name="Gladieux P."/>
            <person name="Thoren M.H."/>
            <person name="Johannesson H."/>
        </authorList>
    </citation>
    <scope>NUCLEOTIDE SEQUENCE</scope>
    <source>
        <strain evidence="1">CBS 118394</strain>
    </source>
</reference>
<keyword evidence="2" id="KW-1185">Reference proteome</keyword>
<dbReference type="Proteomes" id="UP001283341">
    <property type="component" value="Unassembled WGS sequence"/>
</dbReference>
<evidence type="ECO:0000313" key="2">
    <source>
        <dbReference type="Proteomes" id="UP001283341"/>
    </source>
</evidence>
<evidence type="ECO:0000313" key="1">
    <source>
        <dbReference type="EMBL" id="KAK3330984.1"/>
    </source>
</evidence>
<accession>A0AAE0ITJ0</accession>
<reference evidence="1" key="1">
    <citation type="journal article" date="2023" name="Mol. Phylogenet. Evol.">
        <title>Genome-scale phylogeny and comparative genomics of the fungal order Sordariales.</title>
        <authorList>
            <person name="Hensen N."/>
            <person name="Bonometti L."/>
            <person name="Westerberg I."/>
            <person name="Brannstrom I.O."/>
            <person name="Guillou S."/>
            <person name="Cros-Aarteil S."/>
            <person name="Calhoun S."/>
            <person name="Haridas S."/>
            <person name="Kuo A."/>
            <person name="Mondo S."/>
            <person name="Pangilinan J."/>
            <person name="Riley R."/>
            <person name="LaButti K."/>
            <person name="Andreopoulos B."/>
            <person name="Lipzen A."/>
            <person name="Chen C."/>
            <person name="Yan M."/>
            <person name="Daum C."/>
            <person name="Ng V."/>
            <person name="Clum A."/>
            <person name="Steindorff A."/>
            <person name="Ohm R.A."/>
            <person name="Martin F."/>
            <person name="Silar P."/>
            <person name="Natvig D.O."/>
            <person name="Lalanne C."/>
            <person name="Gautier V."/>
            <person name="Ament-Velasquez S.L."/>
            <person name="Kruys A."/>
            <person name="Hutchinson M.I."/>
            <person name="Powell A.J."/>
            <person name="Barry K."/>
            <person name="Miller A.N."/>
            <person name="Grigoriev I.V."/>
            <person name="Debuchy R."/>
            <person name="Gladieux P."/>
            <person name="Hiltunen Thoren M."/>
            <person name="Johannesson H."/>
        </authorList>
    </citation>
    <scope>NUCLEOTIDE SEQUENCE</scope>
    <source>
        <strain evidence="1">CBS 118394</strain>
    </source>
</reference>
<sequence length="157" mass="17834">MLIDRKFCNGSLSQLLFPHHPSRMSKAKRPPPILFRLVSPFVRRHSATRLQPLNNLVLFSLPCLTAARSVIHPSHFMLILFPSTGSSKQSKTGRQGRVRYLGRLAQPHESFSLIEKMLNLYVHLAPTHVKTRKAYLVAGRTEYIIPSSIRIVILLTT</sequence>
<proteinExistence type="predicted"/>
<protein>
    <submittedName>
        <fullName evidence="1">Uncharacterized protein</fullName>
    </submittedName>
</protein>
<dbReference type="EMBL" id="JAUEDM010000001">
    <property type="protein sequence ID" value="KAK3330984.1"/>
    <property type="molecule type" value="Genomic_DNA"/>
</dbReference>
<organism evidence="1 2">
    <name type="scientific">Apodospora peruviana</name>
    <dbReference type="NCBI Taxonomy" id="516989"/>
    <lineage>
        <taxon>Eukaryota</taxon>
        <taxon>Fungi</taxon>
        <taxon>Dikarya</taxon>
        <taxon>Ascomycota</taxon>
        <taxon>Pezizomycotina</taxon>
        <taxon>Sordariomycetes</taxon>
        <taxon>Sordariomycetidae</taxon>
        <taxon>Sordariales</taxon>
        <taxon>Lasiosphaeriaceae</taxon>
        <taxon>Apodospora</taxon>
    </lineage>
</organism>
<name>A0AAE0ITJ0_9PEZI</name>
<gene>
    <name evidence="1" type="ORF">B0H66DRAFT_83863</name>
</gene>